<gene>
    <name evidence="1" type="ORF">SAMN05216192_1133</name>
</gene>
<reference evidence="2" key="1">
    <citation type="submission" date="2016-10" db="EMBL/GenBank/DDBJ databases">
        <authorList>
            <person name="Varghese N."/>
            <person name="Submissions S."/>
        </authorList>
    </citation>
    <scope>NUCLEOTIDE SEQUENCE [LARGE SCALE GENOMIC DNA]</scope>
    <source>
        <strain evidence="2">CGMCC 1.11012</strain>
    </source>
</reference>
<organism evidence="1 2">
    <name type="scientific">Paenibacillus typhae</name>
    <dbReference type="NCBI Taxonomy" id="1174501"/>
    <lineage>
        <taxon>Bacteria</taxon>
        <taxon>Bacillati</taxon>
        <taxon>Bacillota</taxon>
        <taxon>Bacilli</taxon>
        <taxon>Bacillales</taxon>
        <taxon>Paenibacillaceae</taxon>
        <taxon>Paenibacillus</taxon>
    </lineage>
</organism>
<evidence type="ECO:0000313" key="1">
    <source>
        <dbReference type="EMBL" id="SDJ18628.1"/>
    </source>
</evidence>
<evidence type="ECO:0000313" key="2">
    <source>
        <dbReference type="Proteomes" id="UP000199050"/>
    </source>
</evidence>
<dbReference type="AlphaFoldDB" id="A0A1G8RNQ5"/>
<proteinExistence type="predicted"/>
<accession>A0A1G8RNQ5</accession>
<protein>
    <submittedName>
        <fullName evidence="1">Uncharacterized protein</fullName>
    </submittedName>
</protein>
<sequence length="80" mass="9524">MPVFLILIVLFFAGRFLNFSQTPQLTYVSANSGYNAKWWWSDRYSRETTFNEYIKMIGNAFGYNGPEAKESLQEIKRWFH</sequence>
<dbReference type="EMBL" id="FNDX01000013">
    <property type="protein sequence ID" value="SDJ18628.1"/>
    <property type="molecule type" value="Genomic_DNA"/>
</dbReference>
<name>A0A1G8RNQ5_9BACL</name>
<dbReference type="Proteomes" id="UP000199050">
    <property type="component" value="Unassembled WGS sequence"/>
</dbReference>
<dbReference type="STRING" id="1174501.SAMN05216192_1133"/>
<keyword evidence="2" id="KW-1185">Reference proteome</keyword>